<dbReference type="GO" id="GO:0000155">
    <property type="term" value="F:phosphorelay sensor kinase activity"/>
    <property type="evidence" value="ECO:0007669"/>
    <property type="project" value="InterPro"/>
</dbReference>
<evidence type="ECO:0000256" key="3">
    <source>
        <dbReference type="ARBA" id="ARBA00023012"/>
    </source>
</evidence>
<dbReference type="Pfam" id="PF07730">
    <property type="entry name" value="HisKA_3"/>
    <property type="match status" value="1"/>
</dbReference>
<dbReference type="CDD" id="cd16917">
    <property type="entry name" value="HATPase_UhpB-NarQ-NarX-like"/>
    <property type="match status" value="1"/>
</dbReference>
<feature type="transmembrane region" description="Helical" evidence="4">
    <location>
        <begin position="162"/>
        <end position="187"/>
    </location>
</feature>
<dbReference type="InterPro" id="IPR003594">
    <property type="entry name" value="HATPase_dom"/>
</dbReference>
<evidence type="ECO:0000313" key="7">
    <source>
        <dbReference type="Proteomes" id="UP001223520"/>
    </source>
</evidence>
<name>A0AAJ6NRL9_9CYAN</name>
<dbReference type="Gene3D" id="1.20.5.1930">
    <property type="match status" value="1"/>
</dbReference>
<feature type="transmembrane region" description="Helical" evidence="4">
    <location>
        <begin position="124"/>
        <end position="142"/>
    </location>
</feature>
<dbReference type="SMART" id="SM00387">
    <property type="entry name" value="HATPase_c"/>
    <property type="match status" value="1"/>
</dbReference>
<evidence type="ECO:0000313" key="6">
    <source>
        <dbReference type="EMBL" id="WGV25239.1"/>
    </source>
</evidence>
<accession>A0AAJ6NRL9</accession>
<feature type="transmembrane region" description="Helical" evidence="4">
    <location>
        <begin position="78"/>
        <end position="95"/>
    </location>
</feature>
<dbReference type="Gene3D" id="3.30.565.10">
    <property type="entry name" value="Histidine kinase-like ATPase, C-terminal domain"/>
    <property type="match status" value="1"/>
</dbReference>
<dbReference type="KEGG" id="hbq:QI031_26395"/>
<keyword evidence="4" id="KW-0812">Transmembrane</keyword>
<feature type="transmembrane region" description="Helical" evidence="4">
    <location>
        <begin position="20"/>
        <end position="38"/>
    </location>
</feature>
<keyword evidence="4" id="KW-0472">Membrane</keyword>
<evidence type="ECO:0000256" key="4">
    <source>
        <dbReference type="SAM" id="Phobius"/>
    </source>
</evidence>
<dbReference type="InterPro" id="IPR005467">
    <property type="entry name" value="His_kinase_dom"/>
</dbReference>
<dbReference type="SUPFAM" id="SSF55874">
    <property type="entry name" value="ATPase domain of HSP90 chaperone/DNA topoisomerase II/histidine kinase"/>
    <property type="match status" value="1"/>
</dbReference>
<protein>
    <submittedName>
        <fullName evidence="6">Sensor histidine kinase</fullName>
    </submittedName>
</protein>
<keyword evidence="4" id="KW-1133">Transmembrane helix</keyword>
<dbReference type="InterPro" id="IPR050482">
    <property type="entry name" value="Sensor_HK_TwoCompSys"/>
</dbReference>
<gene>
    <name evidence="6" type="ORF">QI031_26395</name>
</gene>
<keyword evidence="7" id="KW-1185">Reference proteome</keyword>
<reference evidence="6 7" key="1">
    <citation type="journal article" date="2023" name="Limnol Oceanogr Lett">
        <title>Environmental adaptations by the intertidal Antarctic cyanobacterium Halotia branconii CENA392 as revealed using long-read genome sequencing.</title>
        <authorList>
            <person name="Dextro R.B."/>
            <person name="Delbaje E."/>
            <person name="Freitas P.N.N."/>
            <person name="Geraldes V."/>
            <person name="Pinto E."/>
            <person name="Long P.F."/>
            <person name="Fiore M.F."/>
        </authorList>
    </citation>
    <scope>NUCLEOTIDE SEQUENCE [LARGE SCALE GENOMIC DNA]</scope>
    <source>
        <strain evidence="6 7">CENA392</strain>
    </source>
</reference>
<keyword evidence="3" id="KW-0902">Two-component regulatory system</keyword>
<organism evidence="6 7">
    <name type="scientific">Halotia branconii CENA392</name>
    <dbReference type="NCBI Taxonomy" id="1539056"/>
    <lineage>
        <taxon>Bacteria</taxon>
        <taxon>Bacillati</taxon>
        <taxon>Cyanobacteriota</taxon>
        <taxon>Cyanophyceae</taxon>
        <taxon>Nostocales</taxon>
        <taxon>Nodulariaceae</taxon>
        <taxon>Halotia</taxon>
    </lineage>
</organism>
<feature type="domain" description="Histidine kinase" evidence="5">
    <location>
        <begin position="322"/>
        <end position="409"/>
    </location>
</feature>
<keyword evidence="1" id="KW-0808">Transferase</keyword>
<evidence type="ECO:0000256" key="2">
    <source>
        <dbReference type="ARBA" id="ARBA00022777"/>
    </source>
</evidence>
<dbReference type="EMBL" id="CP124543">
    <property type="protein sequence ID" value="WGV25239.1"/>
    <property type="molecule type" value="Genomic_DNA"/>
</dbReference>
<sequence>MNLIFKLKRNIKLEQHPLRLLLYLEWTLFGIAVVIMNLPPIRNWRSSVQVNPLLLILSIAIFGILGLRLPNGDQLSKIIYTFIQLFLILLINIGADNGFGFSPVLLLVVVIRSLSVFKLSGSLLVAGLVLICFIFTLNTLSFPPKQPPPEMLQGENLRNLVWIIKLHFVMLFSLILVFILLLVNALFELALAHRRLREYALRIEDQATLQERNRIAREIHDALGHSLTAQSIQLENALVYLESNMAKAKGFLLEARQLSANLLQEVRYSVTALRYDPLQGKSLDAAIKLLILDFQSRTQITPDYSQCDILSVPQELSINRTIYRILQEALTNVSKHSKATEVTIAIQATKDSFYLRVEDNGIGFDPDLNTRGFGIQGMQERTSALGGKLSIASKPQGGCYLMAVFPLSSLES</sequence>
<feature type="transmembrane region" description="Helical" evidence="4">
    <location>
        <begin position="50"/>
        <end position="69"/>
    </location>
</feature>
<keyword evidence="2 6" id="KW-0418">Kinase</keyword>
<evidence type="ECO:0000256" key="1">
    <source>
        <dbReference type="ARBA" id="ARBA00022679"/>
    </source>
</evidence>
<dbReference type="InterPro" id="IPR036890">
    <property type="entry name" value="HATPase_C_sf"/>
</dbReference>
<feature type="transmembrane region" description="Helical" evidence="4">
    <location>
        <begin position="101"/>
        <end position="117"/>
    </location>
</feature>
<dbReference type="PROSITE" id="PS50109">
    <property type="entry name" value="HIS_KIN"/>
    <property type="match status" value="1"/>
</dbReference>
<dbReference type="RefSeq" id="WP_281482542.1">
    <property type="nucleotide sequence ID" value="NZ_CP124543.1"/>
</dbReference>
<proteinExistence type="predicted"/>
<dbReference type="AlphaFoldDB" id="A0AAJ6NRL9"/>
<dbReference type="GO" id="GO:0016020">
    <property type="term" value="C:membrane"/>
    <property type="evidence" value="ECO:0007669"/>
    <property type="project" value="InterPro"/>
</dbReference>
<dbReference type="Pfam" id="PF02518">
    <property type="entry name" value="HATPase_c"/>
    <property type="match status" value="1"/>
</dbReference>
<dbReference type="InterPro" id="IPR011712">
    <property type="entry name" value="Sig_transdc_His_kin_sub3_dim/P"/>
</dbReference>
<evidence type="ECO:0000259" key="5">
    <source>
        <dbReference type="PROSITE" id="PS50109"/>
    </source>
</evidence>
<dbReference type="PANTHER" id="PTHR24421">
    <property type="entry name" value="NITRATE/NITRITE SENSOR PROTEIN NARX-RELATED"/>
    <property type="match status" value="1"/>
</dbReference>
<dbReference type="GO" id="GO:0046983">
    <property type="term" value="F:protein dimerization activity"/>
    <property type="evidence" value="ECO:0007669"/>
    <property type="project" value="InterPro"/>
</dbReference>
<dbReference type="PANTHER" id="PTHR24421:SF59">
    <property type="entry name" value="OXYGEN SENSOR HISTIDINE KINASE NREB"/>
    <property type="match status" value="1"/>
</dbReference>
<dbReference type="Proteomes" id="UP001223520">
    <property type="component" value="Chromosome"/>
</dbReference>